<dbReference type="KEGG" id="aviv:LF296_03725"/>
<dbReference type="RefSeq" id="WP_272655535.1">
    <property type="nucleotide sequence ID" value="NZ_CP085083.1"/>
</dbReference>
<dbReference type="SUPFAM" id="SSF52540">
    <property type="entry name" value="P-loop containing nucleoside triphosphate hydrolases"/>
    <property type="match status" value="1"/>
</dbReference>
<sequence>MIALHQVVKNWLHTKEDWLQQAAELILSKGMLDDNDIHILAEHLKTTVGQQVTITRGFPELGSTHTLVDEIRVKSIGEIVGIENLNPRTPLEFGTGNLCVIYGHNGSGKSGYTRLLKKATGKSLAKELKHNVFQPIPSERKAQITFVVGTNEYPYEWRANSAAIPVLQAVDIFDTDVAINYLARDNEATYAPPLVSLFGKLVEAATRVKGRLEVQKDSLSKTLPLLLSEYGQTKSGVQYNSLKANSDVQKVAVWMQEDEQSLVQLTARLATADPAAVAKRKRANKDQIQQIVTAIKNTAAAYSDESLQSIKTMRQDALEKRKIAQETSLVQSAKLEGIGSSTWKALWEAARYYSQVAYPQRDFPVTDNAQCLLCQQPLDGEAQQRLHDFERFVQGNIEQTASAAEREYKIRLSSLPIPYSEQKVIQDCQSAAIDDVTLLESIASFWRIITETRTAILAGEEGIAIQAPVSIAEILEVKANALEAEAKQYDQDATSFDRSKAAKEKLELDAKKWVSAQVAAIDAEILRLKEIGKFERWIKCTSTSQITQKGGEIAEAAITEAYITRFTKELVNLKADRIKVEIAKTKAAKGKTLHGIRLKGSIDGSAKPDEILSEGERRIVSLAAFLADVSEKPHASTFIFDDPISSLDQDFELAVASRLVQLARTRQVLVFTHRLSFLVALEDAAKKMGDVWKKQHHTQKWIETFSGVSGLVALENARNTNTKKANNILLDKLADAKKRGEQDGGDVYRSLASGLCSEIRILLERTVENDLLGSIVLRYRTSVTTDNKLAKLTSIELRDCKLIDDLMTKYSTLVHSQSTDNPIPIPEEPELKKDLEDLKKWREDFEKRPVAGVANI</sequence>
<accession>A0AAJ6P5X1</accession>
<dbReference type="Gene3D" id="3.40.50.300">
    <property type="entry name" value="P-loop containing nucleotide triphosphate hydrolases"/>
    <property type="match status" value="1"/>
</dbReference>
<evidence type="ECO:0000313" key="3">
    <source>
        <dbReference type="Proteomes" id="UP001199528"/>
    </source>
</evidence>
<reference evidence="2" key="2">
    <citation type="submission" date="2023-02" db="EMBL/GenBank/DDBJ databases">
        <authorList>
            <person name="Huang Y."/>
            <person name="Zhang Y."/>
            <person name="Zhang T."/>
            <person name="Wang J."/>
        </authorList>
    </citation>
    <scope>NUCLEOTIDE SEQUENCE</scope>
    <source>
        <strain evidence="2">KJ-1</strain>
    </source>
</reference>
<feature type="domain" description="Protein CR006 P-loop" evidence="1">
    <location>
        <begin position="100"/>
        <end position="702"/>
    </location>
</feature>
<organism evidence="2 3">
    <name type="scientific">Acinetobacter vivianii</name>
    <dbReference type="NCBI Taxonomy" id="1776742"/>
    <lineage>
        <taxon>Bacteria</taxon>
        <taxon>Pseudomonadati</taxon>
        <taxon>Pseudomonadota</taxon>
        <taxon>Gammaproteobacteria</taxon>
        <taxon>Moraxellales</taxon>
        <taxon>Moraxellaceae</taxon>
        <taxon>Acinetobacter</taxon>
    </lineage>
</organism>
<gene>
    <name evidence="2" type="ORF">LF296_03725</name>
</gene>
<protein>
    <submittedName>
        <fullName evidence="2">AAA family ATPase</fullName>
    </submittedName>
</protein>
<name>A0AAJ6P5X1_9GAMM</name>
<reference evidence="2" key="1">
    <citation type="journal article" date="2022" name="Front Environ Sci">
        <title>Complete genome sequence analysis of a novel alkane-degrading bacterial strain, Acinetobacter vivianii KJ-1, and its diesel degradation ability.</title>
        <authorList>
            <person name="Zhang Y."/>
            <person name="Song F."/>
            <person name="Wang J."/>
            <person name="Zhao Q."/>
            <person name="Zheng L."/>
            <person name="Wang Z."/>
            <person name="Zhang X."/>
            <person name="Gao Y."/>
            <person name="Chen G."/>
            <person name="Huang Y."/>
        </authorList>
    </citation>
    <scope>NUCLEOTIDE SEQUENCE</scope>
    <source>
        <strain evidence="2">KJ-1</strain>
    </source>
</reference>
<evidence type="ECO:0000259" key="1">
    <source>
        <dbReference type="Pfam" id="PF13166"/>
    </source>
</evidence>
<proteinExistence type="predicted"/>
<dbReference type="Pfam" id="PF13166">
    <property type="entry name" value="AAA_13"/>
    <property type="match status" value="1"/>
</dbReference>
<dbReference type="AlphaFoldDB" id="A0AAJ6P5X1"/>
<dbReference type="InterPro" id="IPR026866">
    <property type="entry name" value="CR006_AAA"/>
</dbReference>
<dbReference type="InterPro" id="IPR027417">
    <property type="entry name" value="P-loop_NTPase"/>
</dbReference>
<evidence type="ECO:0000313" key="2">
    <source>
        <dbReference type="EMBL" id="WDZ51909.1"/>
    </source>
</evidence>
<dbReference type="Proteomes" id="UP001199528">
    <property type="component" value="Chromosome"/>
</dbReference>
<dbReference type="EMBL" id="CP085083">
    <property type="protein sequence ID" value="WDZ51909.1"/>
    <property type="molecule type" value="Genomic_DNA"/>
</dbReference>